<keyword evidence="5" id="KW-1185">Reference proteome</keyword>
<reference evidence="4" key="1">
    <citation type="journal article" date="2023" name="Nat. Commun.">
        <title>Diploid and tetraploid genomes of Acorus and the evolution of monocots.</title>
        <authorList>
            <person name="Ma L."/>
            <person name="Liu K.W."/>
            <person name="Li Z."/>
            <person name="Hsiao Y.Y."/>
            <person name="Qi Y."/>
            <person name="Fu T."/>
            <person name="Tang G.D."/>
            <person name="Zhang D."/>
            <person name="Sun W.H."/>
            <person name="Liu D.K."/>
            <person name="Li Y."/>
            <person name="Chen G.Z."/>
            <person name="Liu X.D."/>
            <person name="Liao X.Y."/>
            <person name="Jiang Y.T."/>
            <person name="Yu X."/>
            <person name="Hao Y."/>
            <person name="Huang J."/>
            <person name="Zhao X.W."/>
            <person name="Ke S."/>
            <person name="Chen Y.Y."/>
            <person name="Wu W.L."/>
            <person name="Hsu J.L."/>
            <person name="Lin Y.F."/>
            <person name="Huang M.D."/>
            <person name="Li C.Y."/>
            <person name="Huang L."/>
            <person name="Wang Z.W."/>
            <person name="Zhao X."/>
            <person name="Zhong W.Y."/>
            <person name="Peng D.H."/>
            <person name="Ahmad S."/>
            <person name="Lan S."/>
            <person name="Zhang J.S."/>
            <person name="Tsai W.C."/>
            <person name="Van de Peer Y."/>
            <person name="Liu Z.J."/>
        </authorList>
    </citation>
    <scope>NUCLEOTIDE SEQUENCE</scope>
    <source>
        <strain evidence="4">CP</strain>
    </source>
</reference>
<feature type="domain" description="NB-ARC" evidence="3">
    <location>
        <begin position="21"/>
        <end position="190"/>
    </location>
</feature>
<gene>
    <name evidence="4" type="ORF">QJS10_CPA07g00398</name>
</gene>
<dbReference type="Proteomes" id="UP001180020">
    <property type="component" value="Unassembled WGS sequence"/>
</dbReference>
<organism evidence="4 5">
    <name type="scientific">Acorus calamus</name>
    <name type="common">Sweet flag</name>
    <dbReference type="NCBI Taxonomy" id="4465"/>
    <lineage>
        <taxon>Eukaryota</taxon>
        <taxon>Viridiplantae</taxon>
        <taxon>Streptophyta</taxon>
        <taxon>Embryophyta</taxon>
        <taxon>Tracheophyta</taxon>
        <taxon>Spermatophyta</taxon>
        <taxon>Magnoliopsida</taxon>
        <taxon>Liliopsida</taxon>
        <taxon>Acoraceae</taxon>
        <taxon>Acorus</taxon>
    </lineage>
</organism>
<dbReference type="SUPFAM" id="SSF52540">
    <property type="entry name" value="P-loop containing nucleoside triphosphate hydrolases"/>
    <property type="match status" value="1"/>
</dbReference>
<name>A0AAV9EG42_ACOCL</name>
<dbReference type="PANTHER" id="PTHR33463:SF204">
    <property type="entry name" value="NB-ARC DOMAIN-CONTAINING PROTEIN"/>
    <property type="match status" value="1"/>
</dbReference>
<evidence type="ECO:0000256" key="2">
    <source>
        <dbReference type="SAM" id="Phobius"/>
    </source>
</evidence>
<evidence type="ECO:0000259" key="3">
    <source>
        <dbReference type="Pfam" id="PF00931"/>
    </source>
</evidence>
<dbReference type="InterPro" id="IPR027417">
    <property type="entry name" value="P-loop_NTPase"/>
</dbReference>
<dbReference type="FunFam" id="3.40.50.300:FF:001091">
    <property type="entry name" value="Probable disease resistance protein At1g61300"/>
    <property type="match status" value="1"/>
</dbReference>
<evidence type="ECO:0000313" key="5">
    <source>
        <dbReference type="Proteomes" id="UP001180020"/>
    </source>
</evidence>
<dbReference type="GO" id="GO:0043531">
    <property type="term" value="F:ADP binding"/>
    <property type="evidence" value="ECO:0007669"/>
    <property type="project" value="InterPro"/>
</dbReference>
<comment type="caution">
    <text evidence="4">The sequence shown here is derived from an EMBL/GenBank/DDBJ whole genome shotgun (WGS) entry which is preliminary data.</text>
</comment>
<keyword evidence="1" id="KW-0611">Plant defense</keyword>
<keyword evidence="2" id="KW-0472">Membrane</keyword>
<evidence type="ECO:0000256" key="1">
    <source>
        <dbReference type="ARBA" id="ARBA00022821"/>
    </source>
</evidence>
<dbReference type="PRINTS" id="PR00364">
    <property type="entry name" value="DISEASERSIST"/>
</dbReference>
<dbReference type="Pfam" id="PF00931">
    <property type="entry name" value="NB-ARC"/>
    <property type="match status" value="1"/>
</dbReference>
<dbReference type="EMBL" id="JAUJYO010000007">
    <property type="protein sequence ID" value="KAK1311868.1"/>
    <property type="molecule type" value="Genomic_DNA"/>
</dbReference>
<dbReference type="InterPro" id="IPR002182">
    <property type="entry name" value="NB-ARC"/>
</dbReference>
<reference evidence="4" key="2">
    <citation type="submission" date="2023-06" db="EMBL/GenBank/DDBJ databases">
        <authorList>
            <person name="Ma L."/>
            <person name="Liu K.-W."/>
            <person name="Li Z."/>
            <person name="Hsiao Y.-Y."/>
            <person name="Qi Y."/>
            <person name="Fu T."/>
            <person name="Tang G."/>
            <person name="Zhang D."/>
            <person name="Sun W.-H."/>
            <person name="Liu D.-K."/>
            <person name="Li Y."/>
            <person name="Chen G.-Z."/>
            <person name="Liu X.-D."/>
            <person name="Liao X.-Y."/>
            <person name="Jiang Y.-T."/>
            <person name="Yu X."/>
            <person name="Hao Y."/>
            <person name="Huang J."/>
            <person name="Zhao X.-W."/>
            <person name="Ke S."/>
            <person name="Chen Y.-Y."/>
            <person name="Wu W.-L."/>
            <person name="Hsu J.-L."/>
            <person name="Lin Y.-F."/>
            <person name="Huang M.-D."/>
            <person name="Li C.-Y."/>
            <person name="Huang L."/>
            <person name="Wang Z.-W."/>
            <person name="Zhao X."/>
            <person name="Zhong W.-Y."/>
            <person name="Peng D.-H."/>
            <person name="Ahmad S."/>
            <person name="Lan S."/>
            <person name="Zhang J.-S."/>
            <person name="Tsai W.-C."/>
            <person name="Van De Peer Y."/>
            <person name="Liu Z.-J."/>
        </authorList>
    </citation>
    <scope>NUCLEOTIDE SEQUENCE</scope>
    <source>
        <strain evidence="4">CP</strain>
        <tissue evidence="4">Leaves</tissue>
    </source>
</reference>
<dbReference type="AlphaFoldDB" id="A0AAV9EG42"/>
<dbReference type="InterPro" id="IPR050905">
    <property type="entry name" value="Plant_NBS-LRR"/>
</dbReference>
<sequence length="299" mass="33235">MVEAIPTSRFEGTDSVLEAALAKLSDLCFDRDDVHVIGVCGMGGVGKTALLTRFKDVLSHRPRDFDKVIYVVVSKEPNIETIQRQIRESLNLKTDQGDNIDKLATMISEALRSMKFFLLLDDVWDGSEFLKSLHRMGVPHPNTSKCKLVPTTRSKEVCIDMGAGEHIVSVNCLESEEAWVLFMKNVGETKINSDPKIECSPGTYARSVVVCLLPSLSSGRRWQAKQPLKSGIMLHQHLRNCGSRISEVLKMIYFTIWCLVMIVCLMTLRKNASCTVACILRIMTFTRRIGGILGGGGVL</sequence>
<dbReference type="PANTHER" id="PTHR33463">
    <property type="entry name" value="NB-ARC DOMAIN-CONTAINING PROTEIN-RELATED"/>
    <property type="match status" value="1"/>
</dbReference>
<keyword evidence="2" id="KW-1133">Transmembrane helix</keyword>
<dbReference type="Gene3D" id="3.40.50.300">
    <property type="entry name" value="P-loop containing nucleotide triphosphate hydrolases"/>
    <property type="match status" value="1"/>
</dbReference>
<protein>
    <submittedName>
        <fullName evidence="4">Disease resistance protein</fullName>
    </submittedName>
</protein>
<keyword evidence="2" id="KW-0812">Transmembrane</keyword>
<proteinExistence type="predicted"/>
<evidence type="ECO:0000313" key="4">
    <source>
        <dbReference type="EMBL" id="KAK1311868.1"/>
    </source>
</evidence>
<feature type="transmembrane region" description="Helical" evidence="2">
    <location>
        <begin position="248"/>
        <end position="268"/>
    </location>
</feature>
<accession>A0AAV9EG42</accession>
<dbReference type="GO" id="GO:0006952">
    <property type="term" value="P:defense response"/>
    <property type="evidence" value="ECO:0007669"/>
    <property type="project" value="UniProtKB-KW"/>
</dbReference>